<proteinExistence type="predicted"/>
<dbReference type="Gene3D" id="2.30.30.40">
    <property type="entry name" value="SH3 Domains"/>
    <property type="match status" value="1"/>
</dbReference>
<name>A0ABT3YDT2_9HYPH</name>
<keyword evidence="3" id="KW-1185">Reference proteome</keyword>
<protein>
    <submittedName>
        <fullName evidence="2">SH3 domain-containing protein</fullName>
    </submittedName>
</protein>
<evidence type="ECO:0000313" key="2">
    <source>
        <dbReference type="EMBL" id="MCY0094045.1"/>
    </source>
</evidence>
<organism evidence="2 3">
    <name type="scientific">Hoeflea ulvae</name>
    <dbReference type="NCBI Taxonomy" id="2983764"/>
    <lineage>
        <taxon>Bacteria</taxon>
        <taxon>Pseudomonadati</taxon>
        <taxon>Pseudomonadota</taxon>
        <taxon>Alphaproteobacteria</taxon>
        <taxon>Hyphomicrobiales</taxon>
        <taxon>Rhizobiaceae</taxon>
        <taxon>Hoeflea</taxon>
    </lineage>
</organism>
<dbReference type="RefSeq" id="WP_267611987.1">
    <property type="nucleotide sequence ID" value="NZ_JAOVZQ010000001.1"/>
</dbReference>
<evidence type="ECO:0000313" key="3">
    <source>
        <dbReference type="Proteomes" id="UP001081283"/>
    </source>
</evidence>
<dbReference type="Proteomes" id="UP001081283">
    <property type="component" value="Unassembled WGS sequence"/>
</dbReference>
<keyword evidence="1" id="KW-0732">Signal</keyword>
<dbReference type="EMBL" id="JAOVZQ010000001">
    <property type="protein sequence ID" value="MCY0094045.1"/>
    <property type="molecule type" value="Genomic_DNA"/>
</dbReference>
<evidence type="ECO:0000256" key="1">
    <source>
        <dbReference type="SAM" id="SignalP"/>
    </source>
</evidence>
<feature type="signal peptide" evidence="1">
    <location>
        <begin position="1"/>
        <end position="23"/>
    </location>
</feature>
<comment type="caution">
    <text evidence="2">The sequence shown here is derived from an EMBL/GenBank/DDBJ whole genome shotgun (WGS) entry which is preliminary data.</text>
</comment>
<reference evidence="2" key="1">
    <citation type="submission" date="2022-10" db="EMBL/GenBank/DDBJ databases">
        <title>Hoeflea sp. J2-29, isolated from marine algae.</title>
        <authorList>
            <person name="Kristyanto S."/>
            <person name="Kim J.M."/>
            <person name="Jeon C.O."/>
        </authorList>
    </citation>
    <scope>NUCLEOTIDE SEQUENCE</scope>
    <source>
        <strain evidence="2">J2-29</strain>
    </source>
</reference>
<feature type="chain" id="PRO_5047255213" evidence="1">
    <location>
        <begin position="24"/>
        <end position="246"/>
    </location>
</feature>
<accession>A0ABT3YDT2</accession>
<gene>
    <name evidence="2" type="ORF">OEG82_08430</name>
</gene>
<sequence length="246" mass="26263">MKQHASLAAMVGLLVVLTGSAFAQSSEEFVKAFSGEWYVFDPDFRNGDQPCQISLETEASGDRYVAAVKNCDAALASVATWGILENQLGLFAGDGTPFAKLGGNQLRVTGETLSSNIGLIFERAQGDGNNAQISAALRTYGCFFDGFSNQCTSKADLGKPALATDAAPEVKVIVNLNIRSQPRRNAQSIGVVSKDTCVKINQCLSASDGVWCSAQFGDKTGWLSKTALRQDKWPVITFRNSCSKDG</sequence>